<evidence type="ECO:0000256" key="2">
    <source>
        <dbReference type="ARBA" id="ARBA00022737"/>
    </source>
</evidence>
<dbReference type="EMBL" id="BAABJZ010000101">
    <property type="protein sequence ID" value="GAA4899396.1"/>
    <property type="molecule type" value="Genomic_DNA"/>
</dbReference>
<feature type="repeat" description="WD" evidence="3">
    <location>
        <begin position="94"/>
        <end position="134"/>
    </location>
</feature>
<keyword evidence="6" id="KW-1185">Reference proteome</keyword>
<dbReference type="PROSITE" id="PS50294">
    <property type="entry name" value="WD_REPEATS_REGION"/>
    <property type="match status" value="1"/>
</dbReference>
<dbReference type="Proteomes" id="UP001499988">
    <property type="component" value="Unassembled WGS sequence"/>
</dbReference>
<dbReference type="SUPFAM" id="SSF50978">
    <property type="entry name" value="WD40 repeat-like"/>
    <property type="match status" value="1"/>
</dbReference>
<name>A0ABP9FM87_9GAMM</name>
<dbReference type="SMART" id="SM00320">
    <property type="entry name" value="WD40"/>
    <property type="match status" value="1"/>
</dbReference>
<keyword evidence="4" id="KW-1133">Transmembrane helix</keyword>
<keyword evidence="4" id="KW-0812">Transmembrane</keyword>
<keyword evidence="4" id="KW-0472">Membrane</keyword>
<evidence type="ECO:0000256" key="3">
    <source>
        <dbReference type="PROSITE-ProRule" id="PRU00221"/>
    </source>
</evidence>
<feature type="transmembrane region" description="Helical" evidence="4">
    <location>
        <begin position="422"/>
        <end position="445"/>
    </location>
</feature>
<dbReference type="InterPro" id="IPR001680">
    <property type="entry name" value="WD40_rpt"/>
</dbReference>
<reference evidence="6" key="1">
    <citation type="journal article" date="2019" name="Int. J. Syst. Evol. Microbiol.">
        <title>The Global Catalogue of Microorganisms (GCM) 10K type strain sequencing project: providing services to taxonomists for standard genome sequencing and annotation.</title>
        <authorList>
            <consortium name="The Broad Institute Genomics Platform"/>
            <consortium name="The Broad Institute Genome Sequencing Center for Infectious Disease"/>
            <person name="Wu L."/>
            <person name="Ma J."/>
        </authorList>
    </citation>
    <scope>NUCLEOTIDE SEQUENCE [LARGE SCALE GENOMIC DNA]</scope>
    <source>
        <strain evidence="6">JCM 18401</strain>
    </source>
</reference>
<feature type="transmembrane region" description="Helical" evidence="4">
    <location>
        <begin position="372"/>
        <end position="394"/>
    </location>
</feature>
<comment type="caution">
    <text evidence="5">The sequence shown here is derived from an EMBL/GenBank/DDBJ whole genome shotgun (WGS) entry which is preliminary data.</text>
</comment>
<dbReference type="RefSeq" id="WP_345336893.1">
    <property type="nucleotide sequence ID" value="NZ_BAABJZ010000101.1"/>
</dbReference>
<dbReference type="PROSITE" id="PS50082">
    <property type="entry name" value="WD_REPEATS_2"/>
    <property type="match status" value="1"/>
</dbReference>
<accession>A0ABP9FM87</accession>
<proteinExistence type="predicted"/>
<keyword evidence="1 3" id="KW-0853">WD repeat</keyword>
<dbReference type="InterPro" id="IPR036322">
    <property type="entry name" value="WD40_repeat_dom_sf"/>
</dbReference>
<sequence length="761" mass="86243">MSENRQFKTLTDKELSKGTVREAKLNRKYRIEWGPKSHFSIVCDDEDSRKSYQRHSNDLIGLLALKKCPQTFVTIGLDHNISVSAFNGRQLQLLTGHTDRILGVLELSKSKLLSVAQDKTVRIWDLNNGEALAVMTADVVDLSAIKRFANSEHLAIREPKGISIWTESGQKIADMQGLKSALNAVYTLFNDSWLVETEQKLPSIWSATGSLLYQFEFDFSFENDLIELGEDRLLIRNNGAIGLWDLEGKLLCEHEASEELEQLFDTLKQGRSDSTKKMKSCPDVIDYPHLRNPLDPRRFQCDARQELKSQKLALKGDRKLFWDFFNRPLFEPIKTAMKEIVSSARRRLKQLETLQAQAESERDASIVKRLRAARWSCVALAIALPLAGAGYLAYLGNSAVIRLADLFVGRGHLELGLAEDEWSLLVAVLFGTVAASTALVSLIMLSRNRIHCSRQLQLEHNIEVYQAIAPAFESLILQIKQYRRRLLSQIPIFSDKTLFDGKRVAQAIDRKIDTDLKLMAMDECGLEKEDIIYTDHEAIVLKDWALIQDDEKRQQVESKLHLGNARSFWSGANRPILFAVQYVQYIFLTEDKVDVFTTYYDFIAGKCIGKEANAFYYKDVTNIAKREVDRGNIYGNEDNSLSATEIALSVASGEKIRLTILNEEGVSSMANAAKDNESMSAQIRIDQLKQDRESIVEDPDLDEDERSEELALIDAQIIDITNQEVAQDVSASNNMADETIRNIRSQLRNHKQLERVAEAVE</sequence>
<keyword evidence="2" id="KW-0677">Repeat</keyword>
<evidence type="ECO:0000256" key="4">
    <source>
        <dbReference type="SAM" id="Phobius"/>
    </source>
</evidence>
<organism evidence="5 6">
    <name type="scientific">Ferrimonas pelagia</name>
    <dbReference type="NCBI Taxonomy" id="1177826"/>
    <lineage>
        <taxon>Bacteria</taxon>
        <taxon>Pseudomonadati</taxon>
        <taxon>Pseudomonadota</taxon>
        <taxon>Gammaproteobacteria</taxon>
        <taxon>Alteromonadales</taxon>
        <taxon>Ferrimonadaceae</taxon>
        <taxon>Ferrimonas</taxon>
    </lineage>
</organism>
<dbReference type="InterPro" id="IPR019775">
    <property type="entry name" value="WD40_repeat_CS"/>
</dbReference>
<protein>
    <recommendedName>
        <fullName evidence="7">WD domain-containing protein, G-beta repeat-containing protein</fullName>
    </recommendedName>
</protein>
<evidence type="ECO:0008006" key="7">
    <source>
        <dbReference type="Google" id="ProtNLM"/>
    </source>
</evidence>
<dbReference type="InterPro" id="IPR015943">
    <property type="entry name" value="WD40/YVTN_repeat-like_dom_sf"/>
</dbReference>
<dbReference type="Gene3D" id="2.130.10.10">
    <property type="entry name" value="YVTN repeat-like/Quinoprotein amine dehydrogenase"/>
    <property type="match status" value="1"/>
</dbReference>
<evidence type="ECO:0000313" key="6">
    <source>
        <dbReference type="Proteomes" id="UP001499988"/>
    </source>
</evidence>
<evidence type="ECO:0000313" key="5">
    <source>
        <dbReference type="EMBL" id="GAA4899396.1"/>
    </source>
</evidence>
<evidence type="ECO:0000256" key="1">
    <source>
        <dbReference type="ARBA" id="ARBA00022574"/>
    </source>
</evidence>
<gene>
    <name evidence="5" type="ORF">GCM10023333_36270</name>
</gene>
<dbReference type="PROSITE" id="PS00678">
    <property type="entry name" value="WD_REPEATS_1"/>
    <property type="match status" value="1"/>
</dbReference>